<name>A0ABX8TS25_9MOLU</name>
<dbReference type="EMBL" id="CP066882">
    <property type="protein sequence ID" value="QYC31158.1"/>
    <property type="molecule type" value="Genomic_DNA"/>
</dbReference>
<evidence type="ECO:0000313" key="1">
    <source>
        <dbReference type="EMBL" id="QYC31158.1"/>
    </source>
</evidence>
<gene>
    <name evidence="1" type="ORF">HGD80_00845</name>
</gene>
<protein>
    <submittedName>
        <fullName evidence="1">Uncharacterized protein</fullName>
    </submittedName>
</protein>
<sequence length="50" mass="6421">MKTNYKKRLNIIYYRKEDLKYLQFFLTKNKQGYRVKKLHPMYKYLIKKEN</sequence>
<accession>A0ABX8TS25</accession>
<proteinExistence type="predicted"/>
<reference evidence="1 2" key="1">
    <citation type="journal article" date="2021" name="Mol. Plant">
        <title>Genomic insights into the fast growth of paulownias and the formation of Paulownia witches' broom.</title>
        <authorList>
            <person name="Cao Y."/>
            <person name="Sun G."/>
            <person name="Zhai X."/>
            <person name="Xu P."/>
            <person name="Ma L."/>
            <person name="Deng M."/>
            <person name="Zhao Z."/>
            <person name="Yang H."/>
            <person name="Dong Y."/>
            <person name="Shang Z."/>
            <person name="Lv Y."/>
            <person name="Yan L."/>
            <person name="Liu H."/>
            <person name="Cao X."/>
            <person name="Li B."/>
            <person name="Wang Z."/>
            <person name="Zhao X."/>
            <person name="Yu H."/>
            <person name="Wang F."/>
            <person name="Ma W."/>
            <person name="Huang J."/>
            <person name="Fan G."/>
        </authorList>
    </citation>
    <scope>NUCLEOTIDE SEQUENCE [LARGE SCALE GENOMIC DNA]</scope>
    <source>
        <strain evidence="1 2">Zhengzhou</strain>
    </source>
</reference>
<organism evidence="1 2">
    <name type="scientific">Paulownia witches'-broom phytoplasma</name>
    <dbReference type="NCBI Taxonomy" id="39647"/>
    <lineage>
        <taxon>Bacteria</taxon>
        <taxon>Bacillati</taxon>
        <taxon>Mycoplasmatota</taxon>
        <taxon>Mollicutes</taxon>
        <taxon>Acholeplasmatales</taxon>
        <taxon>Acholeplasmataceae</taxon>
        <taxon>Candidatus Phytoplasma</taxon>
        <taxon>16SrI (Aster yellows group)</taxon>
    </lineage>
</organism>
<evidence type="ECO:0000313" key="2">
    <source>
        <dbReference type="Proteomes" id="UP000825369"/>
    </source>
</evidence>
<keyword evidence="2" id="KW-1185">Reference proteome</keyword>
<dbReference type="Proteomes" id="UP000825369">
    <property type="component" value="Chromosome"/>
</dbReference>